<dbReference type="PROSITE" id="PS00059">
    <property type="entry name" value="ADH_ZINC"/>
    <property type="match status" value="1"/>
</dbReference>
<dbReference type="InterPro" id="IPR036291">
    <property type="entry name" value="NAD(P)-bd_dom_sf"/>
</dbReference>
<evidence type="ECO:0000313" key="9">
    <source>
        <dbReference type="Proteomes" id="UP000317209"/>
    </source>
</evidence>
<evidence type="ECO:0000259" key="6">
    <source>
        <dbReference type="Pfam" id="PF00107"/>
    </source>
</evidence>
<dbReference type="InterPro" id="IPR013154">
    <property type="entry name" value="ADH-like_N"/>
</dbReference>
<comment type="cofactor">
    <cofactor evidence="1 5">
        <name>Zn(2+)</name>
        <dbReference type="ChEBI" id="CHEBI:29105"/>
    </cofactor>
</comment>
<gene>
    <name evidence="8" type="ORF">FB560_1242</name>
</gene>
<dbReference type="EMBL" id="VFOX01000001">
    <property type="protein sequence ID" value="TQL85617.1"/>
    <property type="molecule type" value="Genomic_DNA"/>
</dbReference>
<dbReference type="Proteomes" id="UP000317209">
    <property type="component" value="Unassembled WGS sequence"/>
</dbReference>
<dbReference type="GO" id="GO:0008270">
    <property type="term" value="F:zinc ion binding"/>
    <property type="evidence" value="ECO:0007669"/>
    <property type="project" value="InterPro"/>
</dbReference>
<dbReference type="RefSeq" id="WP_170198076.1">
    <property type="nucleotide sequence ID" value="NZ_VFOX01000001.1"/>
</dbReference>
<organism evidence="8 9">
    <name type="scientific">Microbacterium saperdae</name>
    <dbReference type="NCBI Taxonomy" id="69368"/>
    <lineage>
        <taxon>Bacteria</taxon>
        <taxon>Bacillati</taxon>
        <taxon>Actinomycetota</taxon>
        <taxon>Actinomycetes</taxon>
        <taxon>Micrococcales</taxon>
        <taxon>Microbacteriaceae</taxon>
        <taxon>Microbacterium</taxon>
    </lineage>
</organism>
<evidence type="ECO:0000259" key="7">
    <source>
        <dbReference type="Pfam" id="PF08240"/>
    </source>
</evidence>
<proteinExistence type="inferred from homology"/>
<evidence type="ECO:0000256" key="2">
    <source>
        <dbReference type="ARBA" id="ARBA00022723"/>
    </source>
</evidence>
<sequence length="338" mass="35228">MLTEPAIRWVGPRRVVADDPAADRGVTLAPGRVRIEVTSAGLCGTDLSVWNGTNERAEPGTVLGHEFGGRIIAFGDGVDSMQIGDLVAVDPNLSCGRCQRCLDGRRALCIQRRLLGVDVDGGLQQTIDVDAAQLIPVPGADPRALGLVEPLAVGIHAVDRAGIAEGARVGVIGGGPIGMAAAVEAHLRGAVCSVLEADPARRRAIVDVGIADSVENPWENRSLDVVIDSVAREATVRIALDAVRDGGSVCLVGLSHDAHLPGPESLVRREITLTGSFCYRTADLRRAAEIVADRGVGVIPVELVDGLDAVPQLLESLAAGRIGRGKSIVIPRITADIP</sequence>
<dbReference type="Gene3D" id="3.90.180.10">
    <property type="entry name" value="Medium-chain alcohol dehydrogenases, catalytic domain"/>
    <property type="match status" value="1"/>
</dbReference>
<dbReference type="PANTHER" id="PTHR43401">
    <property type="entry name" value="L-THREONINE 3-DEHYDROGENASE"/>
    <property type="match status" value="1"/>
</dbReference>
<dbReference type="InterPro" id="IPR011032">
    <property type="entry name" value="GroES-like_sf"/>
</dbReference>
<dbReference type="InterPro" id="IPR002328">
    <property type="entry name" value="ADH_Zn_CS"/>
</dbReference>
<keyword evidence="3 5" id="KW-0862">Zinc</keyword>
<dbReference type="GO" id="GO:0016491">
    <property type="term" value="F:oxidoreductase activity"/>
    <property type="evidence" value="ECO:0007669"/>
    <property type="project" value="UniProtKB-KW"/>
</dbReference>
<dbReference type="InterPro" id="IPR013149">
    <property type="entry name" value="ADH-like_C"/>
</dbReference>
<dbReference type="AlphaFoldDB" id="A0A543BLA4"/>
<keyword evidence="2 5" id="KW-0479">Metal-binding</keyword>
<dbReference type="Pfam" id="PF08240">
    <property type="entry name" value="ADH_N"/>
    <property type="match status" value="1"/>
</dbReference>
<protein>
    <submittedName>
        <fullName evidence="8">Threonine dehydrogenase-like Zn-dependent dehydrogenase</fullName>
    </submittedName>
</protein>
<evidence type="ECO:0000313" key="8">
    <source>
        <dbReference type="EMBL" id="TQL85617.1"/>
    </source>
</evidence>
<dbReference type="InterPro" id="IPR050129">
    <property type="entry name" value="Zn_alcohol_dh"/>
</dbReference>
<evidence type="ECO:0000256" key="3">
    <source>
        <dbReference type="ARBA" id="ARBA00022833"/>
    </source>
</evidence>
<evidence type="ECO:0000256" key="1">
    <source>
        <dbReference type="ARBA" id="ARBA00001947"/>
    </source>
</evidence>
<evidence type="ECO:0000256" key="4">
    <source>
        <dbReference type="ARBA" id="ARBA00023002"/>
    </source>
</evidence>
<keyword evidence="9" id="KW-1185">Reference proteome</keyword>
<dbReference type="SUPFAM" id="SSF50129">
    <property type="entry name" value="GroES-like"/>
    <property type="match status" value="1"/>
</dbReference>
<feature type="domain" description="Alcohol dehydrogenase-like N-terminal" evidence="7">
    <location>
        <begin position="30"/>
        <end position="138"/>
    </location>
</feature>
<accession>A0A543BLA4</accession>
<dbReference type="Gene3D" id="3.40.50.720">
    <property type="entry name" value="NAD(P)-binding Rossmann-like Domain"/>
    <property type="match status" value="1"/>
</dbReference>
<keyword evidence="4" id="KW-0560">Oxidoreductase</keyword>
<reference evidence="8 9" key="1">
    <citation type="submission" date="2019-06" db="EMBL/GenBank/DDBJ databases">
        <title>Sequencing the genomes of 1000 actinobacteria strains.</title>
        <authorList>
            <person name="Klenk H.-P."/>
        </authorList>
    </citation>
    <scope>NUCLEOTIDE SEQUENCE [LARGE SCALE GENOMIC DNA]</scope>
    <source>
        <strain evidence="8 9">DSM 20169</strain>
    </source>
</reference>
<feature type="domain" description="Alcohol dehydrogenase-like C-terminal" evidence="6">
    <location>
        <begin position="176"/>
        <end position="292"/>
    </location>
</feature>
<comment type="similarity">
    <text evidence="5">Belongs to the zinc-containing alcohol dehydrogenase family.</text>
</comment>
<evidence type="ECO:0000256" key="5">
    <source>
        <dbReference type="RuleBase" id="RU361277"/>
    </source>
</evidence>
<comment type="caution">
    <text evidence="8">The sequence shown here is derived from an EMBL/GenBank/DDBJ whole genome shotgun (WGS) entry which is preliminary data.</text>
</comment>
<dbReference type="PANTHER" id="PTHR43401:SF2">
    <property type="entry name" value="L-THREONINE 3-DEHYDROGENASE"/>
    <property type="match status" value="1"/>
</dbReference>
<dbReference type="Pfam" id="PF00107">
    <property type="entry name" value="ADH_zinc_N"/>
    <property type="match status" value="1"/>
</dbReference>
<name>A0A543BLA4_9MICO</name>
<dbReference type="SUPFAM" id="SSF51735">
    <property type="entry name" value="NAD(P)-binding Rossmann-fold domains"/>
    <property type="match status" value="1"/>
</dbReference>